<evidence type="ECO:0000256" key="3">
    <source>
        <dbReference type="ARBA" id="ARBA00030473"/>
    </source>
</evidence>
<proteinExistence type="inferred from homology"/>
<protein>
    <recommendedName>
        <fullName evidence="2">alpha,alpha-trehalase</fullName>
        <ecNumber evidence="2">3.2.1.28</ecNumber>
    </recommendedName>
    <alternativeName>
        <fullName evidence="3">Alpha,alpha-trehalase</fullName>
    </alternativeName>
</protein>
<evidence type="ECO:0000256" key="2">
    <source>
        <dbReference type="ARBA" id="ARBA00012757"/>
    </source>
</evidence>
<gene>
    <name evidence="4" type="ORF">WG66_8108</name>
</gene>
<dbReference type="SUPFAM" id="SSF48208">
    <property type="entry name" value="Six-hairpin glycosidases"/>
    <property type="match status" value="1"/>
</dbReference>
<comment type="similarity">
    <text evidence="1">Belongs to the glycosyl hydrolase 37 family.</text>
</comment>
<dbReference type="EC" id="3.2.1.28" evidence="2"/>
<dbReference type="Gene3D" id="1.50.10.10">
    <property type="match status" value="1"/>
</dbReference>
<dbReference type="Pfam" id="PF01204">
    <property type="entry name" value="Trehalase"/>
    <property type="match status" value="1"/>
</dbReference>
<dbReference type="GO" id="GO:0005991">
    <property type="term" value="P:trehalose metabolic process"/>
    <property type="evidence" value="ECO:0007669"/>
    <property type="project" value="InterPro"/>
</dbReference>
<name>A0A0W0FSF4_MONRR</name>
<dbReference type="Proteomes" id="UP000054988">
    <property type="component" value="Unassembled WGS sequence"/>
</dbReference>
<dbReference type="InterPro" id="IPR012341">
    <property type="entry name" value="6hp_glycosidase-like_sf"/>
</dbReference>
<evidence type="ECO:0000313" key="4">
    <source>
        <dbReference type="EMBL" id="KTB39308.1"/>
    </source>
</evidence>
<dbReference type="EMBL" id="LATX01001689">
    <property type="protein sequence ID" value="KTB39308.1"/>
    <property type="molecule type" value="Genomic_DNA"/>
</dbReference>
<reference evidence="4 5" key="1">
    <citation type="submission" date="2015-12" db="EMBL/GenBank/DDBJ databases">
        <title>Draft genome sequence of Moniliophthora roreri, the causal agent of frosty pod rot of cacao.</title>
        <authorList>
            <person name="Aime M.C."/>
            <person name="Diaz-Valderrama J.R."/>
            <person name="Kijpornyongpan T."/>
            <person name="Phillips-Mora W."/>
        </authorList>
    </citation>
    <scope>NUCLEOTIDE SEQUENCE [LARGE SCALE GENOMIC DNA]</scope>
    <source>
        <strain evidence="4 5">MCA 2952</strain>
    </source>
</reference>
<evidence type="ECO:0000256" key="1">
    <source>
        <dbReference type="ARBA" id="ARBA00005615"/>
    </source>
</evidence>
<comment type="caution">
    <text evidence="4">The sequence shown here is derived from an EMBL/GenBank/DDBJ whole genome shotgun (WGS) entry which is preliminary data.</text>
</comment>
<dbReference type="InterPro" id="IPR001661">
    <property type="entry name" value="Glyco_hydro_37"/>
</dbReference>
<organism evidence="4 5">
    <name type="scientific">Moniliophthora roreri</name>
    <name type="common">Frosty pod rot fungus</name>
    <name type="synonym">Monilia roreri</name>
    <dbReference type="NCBI Taxonomy" id="221103"/>
    <lineage>
        <taxon>Eukaryota</taxon>
        <taxon>Fungi</taxon>
        <taxon>Dikarya</taxon>
        <taxon>Basidiomycota</taxon>
        <taxon>Agaricomycotina</taxon>
        <taxon>Agaricomycetes</taxon>
        <taxon>Agaricomycetidae</taxon>
        <taxon>Agaricales</taxon>
        <taxon>Marasmiineae</taxon>
        <taxon>Marasmiaceae</taxon>
        <taxon>Moniliophthora</taxon>
    </lineage>
</organism>
<sequence length="125" mass="14356">MTSRTNSSVEKGHRERAAVFKEDVIDLWDSEKMRSTIVSSVDHSFTVHPQIAFYGFNVKTNARNNIFSVTAFYPMWSGIFPEDVLQSQETAFKAFLSVNTNRYRYNGTFPSTFVDTGLQWDRPNA</sequence>
<dbReference type="AlphaFoldDB" id="A0A0W0FSF4"/>
<accession>A0A0W0FSF4</accession>
<dbReference type="GO" id="GO:0004555">
    <property type="term" value="F:alpha,alpha-trehalase activity"/>
    <property type="evidence" value="ECO:0007669"/>
    <property type="project" value="UniProtKB-EC"/>
</dbReference>
<dbReference type="InterPro" id="IPR008928">
    <property type="entry name" value="6-hairpin_glycosidase_sf"/>
</dbReference>
<evidence type="ECO:0000313" key="5">
    <source>
        <dbReference type="Proteomes" id="UP000054988"/>
    </source>
</evidence>